<gene>
    <name evidence="2" type="ORF">ATK06_0418</name>
</gene>
<feature type="transmembrane region" description="Helical" evidence="1">
    <location>
        <begin position="59"/>
        <end position="81"/>
    </location>
</feature>
<reference evidence="2 3" key="1">
    <citation type="submission" date="2017-10" db="EMBL/GenBank/DDBJ databases">
        <title>Sequencing the genomes of 1000 actinobacteria strains.</title>
        <authorList>
            <person name="Klenk H.-P."/>
        </authorList>
    </citation>
    <scope>NUCLEOTIDE SEQUENCE [LARGE SCALE GENOMIC DNA]</scope>
    <source>
        <strain evidence="2 3">DSM 20688</strain>
    </source>
</reference>
<organism evidence="2 3">
    <name type="scientific">Corynebacterium renale</name>
    <dbReference type="NCBI Taxonomy" id="1724"/>
    <lineage>
        <taxon>Bacteria</taxon>
        <taxon>Bacillati</taxon>
        <taxon>Actinomycetota</taxon>
        <taxon>Actinomycetes</taxon>
        <taxon>Mycobacteriales</taxon>
        <taxon>Corynebacteriaceae</taxon>
        <taxon>Corynebacterium</taxon>
    </lineage>
</organism>
<keyword evidence="3" id="KW-1185">Reference proteome</keyword>
<dbReference type="STRING" id="1724.GCA_001044175_00807"/>
<dbReference type="AlphaFoldDB" id="A0A2A9DN24"/>
<evidence type="ECO:0000256" key="1">
    <source>
        <dbReference type="SAM" id="Phobius"/>
    </source>
</evidence>
<dbReference type="RefSeq" id="WP_098388758.1">
    <property type="nucleotide sequence ID" value="NZ_LS483464.1"/>
</dbReference>
<dbReference type="PANTHER" id="PTHR38442">
    <property type="entry name" value="INNER MEMBRANE PROTEIN-RELATED"/>
    <property type="match status" value="1"/>
</dbReference>
<comment type="caution">
    <text evidence="2">The sequence shown here is derived from an EMBL/GenBank/DDBJ whole genome shotgun (WGS) entry which is preliminary data.</text>
</comment>
<feature type="transmembrane region" description="Helical" evidence="1">
    <location>
        <begin position="403"/>
        <end position="422"/>
    </location>
</feature>
<evidence type="ECO:0000313" key="3">
    <source>
        <dbReference type="Proteomes" id="UP000221653"/>
    </source>
</evidence>
<sequence>MAEHALQEMPAPADEQERRRALRNHKAFVTGLLILAAVIFLGCSWWQSQGTAPGWVGYVRAAAEAGMVGGLADWFAVTALFRHPMGLPIPHTALIPKKKDQLGSALSEFVGTNFLNARIITEKVAHAEIPLKVGQWLAEPENAETVSREAGRLTANAVRGVQAADAEQVIRTVVVDKLAQPQWGPPAGRALEQLVSEGKVEPLIDDLTVWAARKIRENEDAIIRVVDERKPVWAPRFVHDLVGEKIFKEVTKWADAVAADPNHEARGALRRFIDQLAFDLQHDPAMIERVEGWKQEILGSDAVARMIPAAWEATSEAVITSAEDPDSVIRRKLAEFAQGWGEKLVADPEARDTLNERIVKVVAFVADNYADQITAIIAETVHSWDAAEASEKIELMVGKDLQFIRLNGTIVGALAGLVIYTVSQLLF</sequence>
<dbReference type="Proteomes" id="UP000221653">
    <property type="component" value="Unassembled WGS sequence"/>
</dbReference>
<name>A0A2A9DN24_9CORY</name>
<dbReference type="EMBL" id="PDJF01000001">
    <property type="protein sequence ID" value="PFG27362.1"/>
    <property type="molecule type" value="Genomic_DNA"/>
</dbReference>
<dbReference type="GO" id="GO:0005886">
    <property type="term" value="C:plasma membrane"/>
    <property type="evidence" value="ECO:0007669"/>
    <property type="project" value="TreeGrafter"/>
</dbReference>
<protein>
    <submittedName>
        <fullName evidence="2">Uncharacterized membrane-anchored protein YjiN (DUF445 family)</fullName>
    </submittedName>
</protein>
<keyword evidence="1" id="KW-1133">Transmembrane helix</keyword>
<proteinExistence type="predicted"/>
<keyword evidence="1" id="KW-0812">Transmembrane</keyword>
<dbReference type="PANTHER" id="PTHR38442:SF1">
    <property type="entry name" value="INNER MEMBRANE PROTEIN"/>
    <property type="match status" value="1"/>
</dbReference>
<dbReference type="Pfam" id="PF04286">
    <property type="entry name" value="DUF445"/>
    <property type="match status" value="1"/>
</dbReference>
<accession>A0A2A9DN24</accession>
<evidence type="ECO:0000313" key="2">
    <source>
        <dbReference type="EMBL" id="PFG27362.1"/>
    </source>
</evidence>
<keyword evidence="1" id="KW-0472">Membrane</keyword>
<dbReference type="OrthoDB" id="9769590at2"/>
<feature type="transmembrane region" description="Helical" evidence="1">
    <location>
        <begin position="27"/>
        <end position="47"/>
    </location>
</feature>
<dbReference type="InterPro" id="IPR007383">
    <property type="entry name" value="DUF445"/>
</dbReference>